<dbReference type="Gene3D" id="1.10.489.10">
    <property type="entry name" value="Chloroperoxidase-like"/>
    <property type="match status" value="1"/>
</dbReference>
<evidence type="ECO:0000313" key="11">
    <source>
        <dbReference type="Proteomes" id="UP000799437"/>
    </source>
</evidence>
<keyword evidence="2" id="KW-0575">Peroxidase</keyword>
<feature type="domain" description="Heme haloperoxidase family profile" evidence="9">
    <location>
        <begin position="90"/>
        <end position="326"/>
    </location>
</feature>
<dbReference type="PROSITE" id="PS51405">
    <property type="entry name" value="HEME_HALOPEROXIDASE"/>
    <property type="match status" value="1"/>
</dbReference>
<dbReference type="PANTHER" id="PTHR33577:SF15">
    <property type="entry name" value="HEME HALOPEROXIDASE FAMILY PROFILE DOMAIN-CONTAINING PROTEIN"/>
    <property type="match status" value="1"/>
</dbReference>
<keyword evidence="6" id="KW-0408">Iron</keyword>
<protein>
    <submittedName>
        <fullName evidence="10">Cloroperoxidase</fullName>
    </submittedName>
</protein>
<dbReference type="SUPFAM" id="SSF47571">
    <property type="entry name" value="Cloroperoxidase"/>
    <property type="match status" value="1"/>
</dbReference>
<dbReference type="InterPro" id="IPR000028">
    <property type="entry name" value="Chloroperoxidase"/>
</dbReference>
<dbReference type="Pfam" id="PF01328">
    <property type="entry name" value="Peroxidase_2"/>
    <property type="match status" value="1"/>
</dbReference>
<accession>A0A6A6VYL3</accession>
<dbReference type="GeneID" id="54490679"/>
<dbReference type="AlphaFoldDB" id="A0A6A6VYL3"/>
<dbReference type="GO" id="GO:0004601">
    <property type="term" value="F:peroxidase activity"/>
    <property type="evidence" value="ECO:0007669"/>
    <property type="project" value="UniProtKB-KW"/>
</dbReference>
<comment type="cofactor">
    <cofactor evidence="1">
        <name>heme b</name>
        <dbReference type="ChEBI" id="CHEBI:60344"/>
    </cofactor>
</comment>
<dbReference type="EMBL" id="ML996579">
    <property type="protein sequence ID" value="KAF2754760.1"/>
    <property type="molecule type" value="Genomic_DNA"/>
</dbReference>
<keyword evidence="4" id="KW-0479">Metal-binding</keyword>
<evidence type="ECO:0000256" key="8">
    <source>
        <dbReference type="SAM" id="MobiDB-lite"/>
    </source>
</evidence>
<dbReference type="RefSeq" id="XP_033597211.1">
    <property type="nucleotide sequence ID" value="XM_033749625.1"/>
</dbReference>
<gene>
    <name evidence="10" type="ORF">EJ05DRAFT_540829</name>
</gene>
<proteinExistence type="inferred from homology"/>
<evidence type="ECO:0000256" key="4">
    <source>
        <dbReference type="ARBA" id="ARBA00022723"/>
    </source>
</evidence>
<comment type="similarity">
    <text evidence="7">Belongs to the chloroperoxidase family.</text>
</comment>
<evidence type="ECO:0000256" key="7">
    <source>
        <dbReference type="ARBA" id="ARBA00025795"/>
    </source>
</evidence>
<evidence type="ECO:0000256" key="6">
    <source>
        <dbReference type="ARBA" id="ARBA00023004"/>
    </source>
</evidence>
<keyword evidence="11" id="KW-1185">Reference proteome</keyword>
<evidence type="ECO:0000313" key="10">
    <source>
        <dbReference type="EMBL" id="KAF2754760.1"/>
    </source>
</evidence>
<name>A0A6A6VYL3_9PEZI</name>
<evidence type="ECO:0000256" key="3">
    <source>
        <dbReference type="ARBA" id="ARBA00022617"/>
    </source>
</evidence>
<evidence type="ECO:0000256" key="2">
    <source>
        <dbReference type="ARBA" id="ARBA00022559"/>
    </source>
</evidence>
<reference evidence="10" key="1">
    <citation type="journal article" date="2020" name="Stud. Mycol.">
        <title>101 Dothideomycetes genomes: a test case for predicting lifestyles and emergence of pathogens.</title>
        <authorList>
            <person name="Haridas S."/>
            <person name="Albert R."/>
            <person name="Binder M."/>
            <person name="Bloem J."/>
            <person name="Labutti K."/>
            <person name="Salamov A."/>
            <person name="Andreopoulos B."/>
            <person name="Baker S."/>
            <person name="Barry K."/>
            <person name="Bills G."/>
            <person name="Bluhm B."/>
            <person name="Cannon C."/>
            <person name="Castanera R."/>
            <person name="Culley D."/>
            <person name="Daum C."/>
            <person name="Ezra D."/>
            <person name="Gonzalez J."/>
            <person name="Henrissat B."/>
            <person name="Kuo A."/>
            <person name="Liang C."/>
            <person name="Lipzen A."/>
            <person name="Lutzoni F."/>
            <person name="Magnuson J."/>
            <person name="Mondo S."/>
            <person name="Nolan M."/>
            <person name="Ohm R."/>
            <person name="Pangilinan J."/>
            <person name="Park H.-J."/>
            <person name="Ramirez L."/>
            <person name="Alfaro M."/>
            <person name="Sun H."/>
            <person name="Tritt A."/>
            <person name="Yoshinaga Y."/>
            <person name="Zwiers L.-H."/>
            <person name="Turgeon B."/>
            <person name="Goodwin S."/>
            <person name="Spatafora J."/>
            <person name="Crous P."/>
            <person name="Grigoriev I."/>
        </authorList>
    </citation>
    <scope>NUCLEOTIDE SEQUENCE</scope>
    <source>
        <strain evidence="10">CBS 121739</strain>
    </source>
</reference>
<keyword evidence="3" id="KW-0349">Heme</keyword>
<feature type="region of interest" description="Disordered" evidence="8">
    <location>
        <begin position="34"/>
        <end position="70"/>
    </location>
</feature>
<evidence type="ECO:0000256" key="1">
    <source>
        <dbReference type="ARBA" id="ARBA00001970"/>
    </source>
</evidence>
<keyword evidence="5" id="KW-0560">Oxidoreductase</keyword>
<evidence type="ECO:0000256" key="5">
    <source>
        <dbReference type="ARBA" id="ARBA00023002"/>
    </source>
</evidence>
<dbReference type="InterPro" id="IPR036851">
    <property type="entry name" value="Chloroperoxidase-like_sf"/>
</dbReference>
<dbReference type="OrthoDB" id="407298at2759"/>
<dbReference type="Proteomes" id="UP000799437">
    <property type="component" value="Unassembled WGS sequence"/>
</dbReference>
<dbReference type="PANTHER" id="PTHR33577">
    <property type="entry name" value="STERIGMATOCYSTIN BIOSYNTHESIS PEROXIDASE STCC-RELATED"/>
    <property type="match status" value="1"/>
</dbReference>
<evidence type="ECO:0000259" key="9">
    <source>
        <dbReference type="PROSITE" id="PS51405"/>
    </source>
</evidence>
<dbReference type="GO" id="GO:0046872">
    <property type="term" value="F:metal ion binding"/>
    <property type="evidence" value="ECO:0007669"/>
    <property type="project" value="UniProtKB-KW"/>
</dbReference>
<sequence>MQRSIIYSLLASSATAFPFVSNVKGVDSSLFRRQQDGKGQLGGPDNCPYNPPENHVPAAPVTDQFPYNSAKNGVPGKGKGGFLVPDPADAAHKFIAPDYTRDIRGPCPGLNAAANHGFLARDGIVTFNELVDAQQNVYNVGYDLAVLLAVLGLTTTDGDAVTMKLSIGCDATNRTSVAPLLTGSQPGLDGHNKFEADSSLTRNDFFTHGGDNFKMNATLFSMMTDTTGGLYNLENLALYRAQRYDQSVAENPNFYFGPFSLLLFGAASFLYELMPSGPNYTPDVPTISSFFGAEKVNGVWRFNGKEKIPDNWTNRVEPYSILDVGAQIFAMYGLHPKAFGGNTGDGQFNFVNFGDIKDGKLPAAPSATSVSCLLYMLATERVPSSLNGVITPTVDALSLALSKLNPQFKNLGCPLRLT</sequence>
<organism evidence="10 11">
    <name type="scientific">Pseudovirgaria hyperparasitica</name>
    <dbReference type="NCBI Taxonomy" id="470096"/>
    <lineage>
        <taxon>Eukaryota</taxon>
        <taxon>Fungi</taxon>
        <taxon>Dikarya</taxon>
        <taxon>Ascomycota</taxon>
        <taxon>Pezizomycotina</taxon>
        <taxon>Dothideomycetes</taxon>
        <taxon>Dothideomycetes incertae sedis</taxon>
        <taxon>Acrospermales</taxon>
        <taxon>Acrospermaceae</taxon>
        <taxon>Pseudovirgaria</taxon>
    </lineage>
</organism>